<keyword evidence="2" id="KW-1185">Reference proteome</keyword>
<proteinExistence type="predicted"/>
<protein>
    <submittedName>
        <fullName evidence="1">Uncharacterized protein</fullName>
    </submittedName>
</protein>
<evidence type="ECO:0000313" key="2">
    <source>
        <dbReference type="Proteomes" id="UP000887159"/>
    </source>
</evidence>
<accession>A0A8X6RNZ9</accession>
<sequence length="122" mass="13575">MGRSDADKYGWTVADFNVMMCLATNLASNCVLTIIEDVSGDAQDGVPMLLSLLHATGPQPGVMAWGDISFDSQPPMVIIRGTLTTQRCVNDILRTVLLPFLLQYLDRIFQKTRPDHMRHVLL</sequence>
<organism evidence="1 2">
    <name type="scientific">Trichonephila clavipes</name>
    <name type="common">Golden silk orbweaver</name>
    <name type="synonym">Nephila clavipes</name>
    <dbReference type="NCBI Taxonomy" id="2585209"/>
    <lineage>
        <taxon>Eukaryota</taxon>
        <taxon>Metazoa</taxon>
        <taxon>Ecdysozoa</taxon>
        <taxon>Arthropoda</taxon>
        <taxon>Chelicerata</taxon>
        <taxon>Arachnida</taxon>
        <taxon>Araneae</taxon>
        <taxon>Araneomorphae</taxon>
        <taxon>Entelegynae</taxon>
        <taxon>Araneoidea</taxon>
        <taxon>Nephilidae</taxon>
        <taxon>Trichonephila</taxon>
    </lineage>
</organism>
<gene>
    <name evidence="1" type="ORF">TNCV_2290041</name>
</gene>
<reference evidence="1" key="1">
    <citation type="submission" date="2020-08" db="EMBL/GenBank/DDBJ databases">
        <title>Multicomponent nature underlies the extraordinary mechanical properties of spider dragline silk.</title>
        <authorList>
            <person name="Kono N."/>
            <person name="Nakamura H."/>
            <person name="Mori M."/>
            <person name="Yoshida Y."/>
            <person name="Ohtoshi R."/>
            <person name="Malay A.D."/>
            <person name="Moran D.A.P."/>
            <person name="Tomita M."/>
            <person name="Numata K."/>
            <person name="Arakawa K."/>
        </authorList>
    </citation>
    <scope>NUCLEOTIDE SEQUENCE</scope>
</reference>
<dbReference type="EMBL" id="BMAU01021190">
    <property type="protein sequence ID" value="GFX96114.1"/>
    <property type="molecule type" value="Genomic_DNA"/>
</dbReference>
<dbReference type="Proteomes" id="UP000887159">
    <property type="component" value="Unassembled WGS sequence"/>
</dbReference>
<name>A0A8X6RNZ9_TRICX</name>
<evidence type="ECO:0000313" key="1">
    <source>
        <dbReference type="EMBL" id="GFX96114.1"/>
    </source>
</evidence>
<comment type="caution">
    <text evidence="1">The sequence shown here is derived from an EMBL/GenBank/DDBJ whole genome shotgun (WGS) entry which is preliminary data.</text>
</comment>
<dbReference type="AlphaFoldDB" id="A0A8X6RNZ9"/>